<keyword evidence="11" id="KW-1185">Reference proteome</keyword>
<protein>
    <recommendedName>
        <fullName evidence="9">Peptidase S8/S53 domain-containing protein</fullName>
    </recommendedName>
</protein>
<dbReference type="GO" id="GO:0004252">
    <property type="term" value="F:serine-type endopeptidase activity"/>
    <property type="evidence" value="ECO:0007669"/>
    <property type="project" value="UniProtKB-UniRule"/>
</dbReference>
<comment type="caution">
    <text evidence="10">The sequence shown here is derived from an EMBL/GenBank/DDBJ whole genome shotgun (WGS) entry which is preliminary data.</text>
</comment>
<dbReference type="InterPro" id="IPR023828">
    <property type="entry name" value="Peptidase_S8_Ser-AS"/>
</dbReference>
<dbReference type="InterPro" id="IPR036852">
    <property type="entry name" value="Peptidase_S8/S53_dom_sf"/>
</dbReference>
<evidence type="ECO:0000256" key="3">
    <source>
        <dbReference type="ARBA" id="ARBA00022801"/>
    </source>
</evidence>
<evidence type="ECO:0000313" key="11">
    <source>
        <dbReference type="Proteomes" id="UP001313282"/>
    </source>
</evidence>
<evidence type="ECO:0000313" key="10">
    <source>
        <dbReference type="EMBL" id="KAK6331842.1"/>
    </source>
</evidence>
<reference evidence="10 11" key="1">
    <citation type="submission" date="2019-10" db="EMBL/GenBank/DDBJ databases">
        <authorList>
            <person name="Palmer J.M."/>
        </authorList>
    </citation>
    <scope>NUCLEOTIDE SEQUENCE [LARGE SCALE GENOMIC DNA]</scope>
    <source>
        <strain evidence="10 11">TWF718</strain>
    </source>
</reference>
<organism evidence="10 11">
    <name type="scientific">Orbilia javanica</name>
    <dbReference type="NCBI Taxonomy" id="47235"/>
    <lineage>
        <taxon>Eukaryota</taxon>
        <taxon>Fungi</taxon>
        <taxon>Dikarya</taxon>
        <taxon>Ascomycota</taxon>
        <taxon>Pezizomycotina</taxon>
        <taxon>Orbiliomycetes</taxon>
        <taxon>Orbiliales</taxon>
        <taxon>Orbiliaceae</taxon>
        <taxon>Orbilia</taxon>
    </lineage>
</organism>
<evidence type="ECO:0000259" key="9">
    <source>
        <dbReference type="Pfam" id="PF00082"/>
    </source>
</evidence>
<dbReference type="InterPro" id="IPR015500">
    <property type="entry name" value="Peptidase_S8_subtilisin-rel"/>
</dbReference>
<feature type="compositionally biased region" description="Basic and acidic residues" evidence="7">
    <location>
        <begin position="154"/>
        <end position="182"/>
    </location>
</feature>
<sequence length="523" mass="58875">MMRDRQYSIDLLLSISLIICLTRSVKAAPKLPKIGTWEKNYKSYWVGLKPDHASTATKEDERLFLKTFKLSIKDIFLPPAQFAVYEMKSEFLGLMGLVIDTPASLETEDEIWNAVKIFNWRWTTFYMPCLFMREEGDSKLRGSLRPLGTTGPTLKRDFRSKFRRGTDSKDGQDKYIERRDNAPPDLVSLSKPPGISTEATKGIFWQWKNAGNGVTVYVMDSGCDARHPEFKNTRITDWIFPGPQTLTEPRDDSALPEVQEFHGTPVTAKIVGEKTGVARDATVVVVNMIAGNTRQGFGHDLFKAHDCLLRVHDHVKKNNPNGRAKCVINISYTWVLLDALRKVDYQWATTIRLYSRYIFAQLVDLGCYFTIASGNSGMLVEDELLLSHAADPRLRDNMVVVGGHDSKLRNVYDYGDIVKISVEAVDLILARGYPMSVTPRYDEGLEASTWEIGRGTSFASPVVAGLLATFISLGLGDPVRLLYSFAKNSPYPDQAKIAFNGIYADQWPKSLRPEGYTRSTKQP</sequence>
<comment type="similarity">
    <text evidence="1 5 6">Belongs to the peptidase S8 family.</text>
</comment>
<feature type="active site" description="Charge relay system" evidence="5">
    <location>
        <position position="262"/>
    </location>
</feature>
<evidence type="ECO:0000256" key="2">
    <source>
        <dbReference type="ARBA" id="ARBA00022670"/>
    </source>
</evidence>
<dbReference type="EMBL" id="JAVHNR010000010">
    <property type="protein sequence ID" value="KAK6331842.1"/>
    <property type="molecule type" value="Genomic_DNA"/>
</dbReference>
<dbReference type="PROSITE" id="PS00136">
    <property type="entry name" value="SUBTILASE_ASP"/>
    <property type="match status" value="1"/>
</dbReference>
<dbReference type="Gene3D" id="3.40.50.200">
    <property type="entry name" value="Peptidase S8/S53 domain"/>
    <property type="match status" value="1"/>
</dbReference>
<feature type="domain" description="Peptidase S8/S53" evidence="9">
    <location>
        <begin position="211"/>
        <end position="471"/>
    </location>
</feature>
<gene>
    <name evidence="10" type="ORF">TWF718_002383</name>
</gene>
<dbReference type="AlphaFoldDB" id="A0AAN8NM55"/>
<name>A0AAN8NM55_9PEZI</name>
<accession>A0AAN8NM55</accession>
<feature type="region of interest" description="Disordered" evidence="7">
    <location>
        <begin position="143"/>
        <end position="193"/>
    </location>
</feature>
<dbReference type="GO" id="GO:0006508">
    <property type="term" value="P:proteolysis"/>
    <property type="evidence" value="ECO:0007669"/>
    <property type="project" value="UniProtKB-KW"/>
</dbReference>
<evidence type="ECO:0000256" key="5">
    <source>
        <dbReference type="PROSITE-ProRule" id="PRU01240"/>
    </source>
</evidence>
<dbReference type="Pfam" id="PF00082">
    <property type="entry name" value="Peptidase_S8"/>
    <property type="match status" value="1"/>
</dbReference>
<proteinExistence type="inferred from homology"/>
<evidence type="ECO:0000256" key="4">
    <source>
        <dbReference type="ARBA" id="ARBA00022825"/>
    </source>
</evidence>
<evidence type="ECO:0000256" key="7">
    <source>
        <dbReference type="SAM" id="MobiDB-lite"/>
    </source>
</evidence>
<dbReference type="PRINTS" id="PR00723">
    <property type="entry name" value="SUBTILISIN"/>
</dbReference>
<feature type="active site" description="Charge relay system" evidence="5">
    <location>
        <position position="457"/>
    </location>
</feature>
<feature type="active site" description="Charge relay system" evidence="5">
    <location>
        <position position="220"/>
    </location>
</feature>
<keyword evidence="2 5" id="KW-0645">Protease</keyword>
<dbReference type="InterPro" id="IPR023827">
    <property type="entry name" value="Peptidase_S8_Asp-AS"/>
</dbReference>
<dbReference type="PANTHER" id="PTHR43806:SF11">
    <property type="entry name" value="CEREVISIN-RELATED"/>
    <property type="match status" value="1"/>
</dbReference>
<evidence type="ECO:0000256" key="6">
    <source>
        <dbReference type="RuleBase" id="RU003355"/>
    </source>
</evidence>
<dbReference type="PROSITE" id="PS51892">
    <property type="entry name" value="SUBTILASE"/>
    <property type="match status" value="1"/>
</dbReference>
<evidence type="ECO:0000256" key="1">
    <source>
        <dbReference type="ARBA" id="ARBA00011073"/>
    </source>
</evidence>
<feature type="chain" id="PRO_5042939717" description="Peptidase S8/S53 domain-containing protein" evidence="8">
    <location>
        <begin position="28"/>
        <end position="523"/>
    </location>
</feature>
<dbReference type="SUPFAM" id="SSF52743">
    <property type="entry name" value="Subtilisin-like"/>
    <property type="match status" value="1"/>
</dbReference>
<dbReference type="Proteomes" id="UP001313282">
    <property type="component" value="Unassembled WGS sequence"/>
</dbReference>
<dbReference type="InterPro" id="IPR050131">
    <property type="entry name" value="Peptidase_S8_subtilisin-like"/>
</dbReference>
<feature type="signal peptide" evidence="8">
    <location>
        <begin position="1"/>
        <end position="27"/>
    </location>
</feature>
<keyword evidence="4 5" id="KW-0720">Serine protease</keyword>
<keyword evidence="3 5" id="KW-0378">Hydrolase</keyword>
<keyword evidence="8" id="KW-0732">Signal</keyword>
<dbReference type="InterPro" id="IPR000209">
    <property type="entry name" value="Peptidase_S8/S53_dom"/>
</dbReference>
<dbReference type="PROSITE" id="PS00138">
    <property type="entry name" value="SUBTILASE_SER"/>
    <property type="match status" value="1"/>
</dbReference>
<evidence type="ECO:0000256" key="8">
    <source>
        <dbReference type="SAM" id="SignalP"/>
    </source>
</evidence>
<dbReference type="PANTHER" id="PTHR43806">
    <property type="entry name" value="PEPTIDASE S8"/>
    <property type="match status" value="1"/>
</dbReference>